<gene>
    <name evidence="2" type="ordered locus">Mzhil_0549</name>
</gene>
<name>F7XQ57_METZD</name>
<dbReference type="STRING" id="679901.Mzhil_0549"/>
<dbReference type="RefSeq" id="WP_013897858.1">
    <property type="nucleotide sequence ID" value="NC_015676.1"/>
</dbReference>
<dbReference type="KEGG" id="mzh:Mzhil_0549"/>
<organism evidence="2 3">
    <name type="scientific">Methanosalsum zhilinae (strain DSM 4017 / NBRC 107636 / OCM 62 / WeN5)</name>
    <name type="common">Methanohalophilus zhilinae</name>
    <dbReference type="NCBI Taxonomy" id="679901"/>
    <lineage>
        <taxon>Archaea</taxon>
        <taxon>Methanobacteriati</taxon>
        <taxon>Methanobacteriota</taxon>
        <taxon>Stenosarchaea group</taxon>
        <taxon>Methanomicrobia</taxon>
        <taxon>Methanosarcinales</taxon>
        <taxon>Methanosarcinaceae</taxon>
        <taxon>Methanosalsum</taxon>
    </lineage>
</organism>
<evidence type="ECO:0000313" key="2">
    <source>
        <dbReference type="EMBL" id="AEH60419.1"/>
    </source>
</evidence>
<keyword evidence="1" id="KW-1133">Transmembrane helix</keyword>
<feature type="transmembrane region" description="Helical" evidence="1">
    <location>
        <begin position="6"/>
        <end position="23"/>
    </location>
</feature>
<evidence type="ECO:0000313" key="3">
    <source>
        <dbReference type="Proteomes" id="UP000006622"/>
    </source>
</evidence>
<keyword evidence="1" id="KW-0472">Membrane</keyword>
<feature type="transmembrane region" description="Helical" evidence="1">
    <location>
        <begin position="72"/>
        <end position="94"/>
    </location>
</feature>
<keyword evidence="1" id="KW-0812">Transmembrane</keyword>
<accession>F7XQ57</accession>
<evidence type="ECO:0000256" key="1">
    <source>
        <dbReference type="SAM" id="Phobius"/>
    </source>
</evidence>
<dbReference type="OrthoDB" id="142727at2157"/>
<dbReference type="GeneID" id="10822158"/>
<dbReference type="EMBL" id="CP002101">
    <property type="protein sequence ID" value="AEH60419.1"/>
    <property type="molecule type" value="Genomic_DNA"/>
</dbReference>
<proteinExistence type="predicted"/>
<reference evidence="2 3" key="1">
    <citation type="submission" date="2010-07" db="EMBL/GenBank/DDBJ databases">
        <title>The complete genome of Methanosalsum zhilinae DSM 4017.</title>
        <authorList>
            <consortium name="US DOE Joint Genome Institute (JGI-PGF)"/>
            <person name="Lucas S."/>
            <person name="Copeland A."/>
            <person name="Lapidus A."/>
            <person name="Glavina del Rio T."/>
            <person name="Dalin E."/>
            <person name="Tice H."/>
            <person name="Bruce D."/>
            <person name="Goodwin L."/>
            <person name="Pitluck S."/>
            <person name="Kyrpides N."/>
            <person name="Mavromatis K."/>
            <person name="Ovchinnikova G."/>
            <person name="Daligault H."/>
            <person name="Detter J.C."/>
            <person name="Han C."/>
            <person name="Tapia R."/>
            <person name="Larimer F."/>
            <person name="Land M."/>
            <person name="Hauser L."/>
            <person name="Markowitz V."/>
            <person name="Cheng J.-F."/>
            <person name="Hugenholtz P."/>
            <person name="Woyke T."/>
            <person name="Wu D."/>
            <person name="Spring S."/>
            <person name="Schueler E."/>
            <person name="Brambilla E."/>
            <person name="Klenk H.-P."/>
            <person name="Eisen J.A."/>
        </authorList>
    </citation>
    <scope>NUCLEOTIDE SEQUENCE [LARGE SCALE GENOMIC DNA]</scope>
    <source>
        <strain evidence="3">DSM 4017 / NBRC 107636 / OCM 62 / WeN5</strain>
    </source>
</reference>
<keyword evidence="3" id="KW-1185">Reference proteome</keyword>
<dbReference type="Proteomes" id="UP000006622">
    <property type="component" value="Chromosome"/>
</dbReference>
<dbReference type="HOGENOM" id="CLU_1850665_0_0_2"/>
<dbReference type="AlphaFoldDB" id="F7XQ57"/>
<protein>
    <submittedName>
        <fullName evidence="2">Uncharacterized protein</fullName>
    </submittedName>
</protein>
<sequence>MEAILASILIFVLFIAVTLLVLIKVSTISALIVLFIIPVIMVLIFPDTTLSFLSHELILLLSDQVQLTNFHILLFIWAALISVITYTEFITWYLKRQVAGSKQKGSDNQGSKNSSDHLSFNLNIDSVTDRIKTTYEKYVK</sequence>
<feature type="transmembrane region" description="Helical" evidence="1">
    <location>
        <begin position="30"/>
        <end position="52"/>
    </location>
</feature>